<feature type="coiled-coil region" evidence="2">
    <location>
        <begin position="101"/>
        <end position="166"/>
    </location>
</feature>
<feature type="domain" description="Multidrug resistance protein MdtA-like barrel-sandwich hybrid" evidence="5">
    <location>
        <begin position="68"/>
        <end position="188"/>
    </location>
</feature>
<dbReference type="NCBIfam" id="TIGR01730">
    <property type="entry name" value="RND_mfp"/>
    <property type="match status" value="1"/>
</dbReference>
<dbReference type="SUPFAM" id="SSF111369">
    <property type="entry name" value="HlyD-like secretion proteins"/>
    <property type="match status" value="1"/>
</dbReference>
<sequence length="353" mass="39354">MKKKLNTSVGVTLILLTLFFFYIGFFKSTDKKQEKKERTEKKVDAFIVTPSLLVSDITVTGSLLAFDEVDLKNEVAGRVIKINLPEGKFVKEGTLLVKLYDDDLQANLKKLQSQLAVQEQIYNRQTQLIKVNGISQNDYEQTLLQVNTIKANIDEQKALIRKMEVRAPFDGIIGLRNISVGAVINSSTLLATIRASNKLKIDFYVPEKYGSEISNGMKVRFTMYNNNEKQYDATVIATERGIDNATRNLKVRALVNASSKELIPGAFTNVQLKLGSNPNALLIPTQAIIPQENDKSVIIARKGKAHFVTIKTGIRKASKIEVTEGLEPGDTIIISGILFLKEKSRLSYATITR</sequence>
<dbReference type="PANTHER" id="PTHR30469:SF36">
    <property type="entry name" value="BLL3903 PROTEIN"/>
    <property type="match status" value="1"/>
</dbReference>
<feature type="domain" description="CusB-like beta-barrel" evidence="6">
    <location>
        <begin position="202"/>
        <end position="273"/>
    </location>
</feature>
<dbReference type="Pfam" id="PF25876">
    <property type="entry name" value="HH_MFP_RND"/>
    <property type="match status" value="1"/>
</dbReference>
<evidence type="ECO:0000313" key="9">
    <source>
        <dbReference type="Proteomes" id="UP001496674"/>
    </source>
</evidence>
<name>A0ABN6Z3N1_9BACE</name>
<keyword evidence="9" id="KW-1185">Reference proteome</keyword>
<dbReference type="InterPro" id="IPR058624">
    <property type="entry name" value="MdtA-like_HH"/>
</dbReference>
<reference evidence="8 9" key="1">
    <citation type="submission" date="2023-04" db="EMBL/GenBank/DDBJ databases">
        <title>Draft genome sequence of acteroides sedimenti strain YN3PY1.</title>
        <authorList>
            <person name="Yoshida N."/>
        </authorList>
    </citation>
    <scope>NUCLEOTIDE SEQUENCE [LARGE SCALE GENOMIC DNA]</scope>
    <source>
        <strain evidence="8 9">YN3PY1</strain>
    </source>
</reference>
<accession>A0ABN6Z3N1</accession>
<organism evidence="8 9">
    <name type="scientific">Bacteroides sedimenti</name>
    <dbReference type="NCBI Taxonomy" id="2136147"/>
    <lineage>
        <taxon>Bacteria</taxon>
        <taxon>Pseudomonadati</taxon>
        <taxon>Bacteroidota</taxon>
        <taxon>Bacteroidia</taxon>
        <taxon>Bacteroidales</taxon>
        <taxon>Bacteroidaceae</taxon>
        <taxon>Bacteroides</taxon>
    </lineage>
</organism>
<keyword evidence="3" id="KW-0812">Transmembrane</keyword>
<dbReference type="Pfam" id="PF25954">
    <property type="entry name" value="Beta-barrel_RND_2"/>
    <property type="match status" value="1"/>
</dbReference>
<dbReference type="Gene3D" id="1.10.287.470">
    <property type="entry name" value="Helix hairpin bin"/>
    <property type="match status" value="1"/>
</dbReference>
<comment type="similarity">
    <text evidence="1">Belongs to the membrane fusion protein (MFP) (TC 8.A.1) family.</text>
</comment>
<evidence type="ECO:0000256" key="1">
    <source>
        <dbReference type="ARBA" id="ARBA00009477"/>
    </source>
</evidence>
<keyword evidence="3" id="KW-0472">Membrane</keyword>
<dbReference type="Pfam" id="PF25917">
    <property type="entry name" value="BSH_RND"/>
    <property type="match status" value="1"/>
</dbReference>
<evidence type="ECO:0000256" key="3">
    <source>
        <dbReference type="SAM" id="Phobius"/>
    </source>
</evidence>
<feature type="transmembrane region" description="Helical" evidence="3">
    <location>
        <begin position="6"/>
        <end position="25"/>
    </location>
</feature>
<dbReference type="Gene3D" id="2.40.420.20">
    <property type="match status" value="1"/>
</dbReference>
<dbReference type="InterPro" id="IPR006143">
    <property type="entry name" value="RND_pump_MFP"/>
</dbReference>
<feature type="domain" description="Multidrug resistance protein MdtA-like alpha-helical hairpin" evidence="4">
    <location>
        <begin position="102"/>
        <end position="160"/>
    </location>
</feature>
<proteinExistence type="inferred from homology"/>
<keyword evidence="2" id="KW-0175">Coiled coil</keyword>
<evidence type="ECO:0000259" key="6">
    <source>
        <dbReference type="Pfam" id="PF25954"/>
    </source>
</evidence>
<gene>
    <name evidence="8" type="ORF">BSYN_14510</name>
</gene>
<dbReference type="InterPro" id="IPR058792">
    <property type="entry name" value="Beta-barrel_RND_2"/>
</dbReference>
<dbReference type="RefSeq" id="WP_353334384.1">
    <property type="nucleotide sequence ID" value="NZ_AP028055.1"/>
</dbReference>
<dbReference type="PANTHER" id="PTHR30469">
    <property type="entry name" value="MULTIDRUG RESISTANCE PROTEIN MDTA"/>
    <property type="match status" value="1"/>
</dbReference>
<evidence type="ECO:0000259" key="7">
    <source>
        <dbReference type="Pfam" id="PF25989"/>
    </source>
</evidence>
<evidence type="ECO:0000256" key="2">
    <source>
        <dbReference type="SAM" id="Coils"/>
    </source>
</evidence>
<dbReference type="Gene3D" id="2.40.30.170">
    <property type="match status" value="1"/>
</dbReference>
<evidence type="ECO:0000259" key="5">
    <source>
        <dbReference type="Pfam" id="PF25917"/>
    </source>
</evidence>
<keyword evidence="3" id="KW-1133">Transmembrane helix</keyword>
<dbReference type="Gene3D" id="2.40.50.100">
    <property type="match status" value="1"/>
</dbReference>
<protein>
    <submittedName>
        <fullName evidence="8">MexH family multidrug efflux RND transporter periplasmic adaptor subunit</fullName>
    </submittedName>
</protein>
<dbReference type="EMBL" id="AP028055">
    <property type="protein sequence ID" value="BEG99186.1"/>
    <property type="molecule type" value="Genomic_DNA"/>
</dbReference>
<dbReference type="InterPro" id="IPR058637">
    <property type="entry name" value="YknX-like_C"/>
</dbReference>
<feature type="domain" description="YknX-like C-terminal permuted SH3-like" evidence="7">
    <location>
        <begin position="281"/>
        <end position="338"/>
    </location>
</feature>
<dbReference type="Proteomes" id="UP001496674">
    <property type="component" value="Chromosome"/>
</dbReference>
<dbReference type="Pfam" id="PF25989">
    <property type="entry name" value="YknX_C"/>
    <property type="match status" value="1"/>
</dbReference>
<dbReference type="InterPro" id="IPR058625">
    <property type="entry name" value="MdtA-like_BSH"/>
</dbReference>
<evidence type="ECO:0000313" key="8">
    <source>
        <dbReference type="EMBL" id="BEG99186.1"/>
    </source>
</evidence>
<evidence type="ECO:0000259" key="4">
    <source>
        <dbReference type="Pfam" id="PF25876"/>
    </source>
</evidence>